<proteinExistence type="predicted"/>
<protein>
    <submittedName>
        <fullName evidence="1">Uncharacterized protein</fullName>
    </submittedName>
</protein>
<evidence type="ECO:0000313" key="2">
    <source>
        <dbReference type="Proteomes" id="UP000886523"/>
    </source>
</evidence>
<sequence length="359" mass="40265">MKETVPPSQNWLQRFFSRFRPHRAPAAGADDNTAAVPISTNAIASAESALRWISRVPGSETVQIRIGAALEMIKGLNVPSSHDASTHGANPLKHLEYHIRYLTELFEPFAFMDRPQISPLLQSEVLMLGRRVETASLKMKPAATSSKAPKWYSLRMKRREEHGVSAPDIDAFMLDLILALDQFRGNALPLYPISPIEAGLLPLGMVSNSSCALSPFLEWILKSERVTEYRLGAVHTVQVHDRWLLGKTLGDWDYSFMLVGLENGRRIENWLKIELHGPDMQGTVTFGTTMEALSEGLPRRGDRSVRMADYWLPVTGFFLLCQDQCAQHDGRFLHAVGAELKLHYFMMGLDLYNTTGFLG</sequence>
<name>A0A9P6ALX7_9AGAM</name>
<dbReference type="AlphaFoldDB" id="A0A9P6ALX7"/>
<reference evidence="1" key="1">
    <citation type="journal article" date="2020" name="Nat. Commun.">
        <title>Large-scale genome sequencing of mycorrhizal fungi provides insights into the early evolution of symbiotic traits.</title>
        <authorList>
            <person name="Miyauchi S."/>
            <person name="Kiss E."/>
            <person name="Kuo A."/>
            <person name="Drula E."/>
            <person name="Kohler A."/>
            <person name="Sanchez-Garcia M."/>
            <person name="Morin E."/>
            <person name="Andreopoulos B."/>
            <person name="Barry K.W."/>
            <person name="Bonito G."/>
            <person name="Buee M."/>
            <person name="Carver A."/>
            <person name="Chen C."/>
            <person name="Cichocki N."/>
            <person name="Clum A."/>
            <person name="Culley D."/>
            <person name="Crous P.W."/>
            <person name="Fauchery L."/>
            <person name="Girlanda M."/>
            <person name="Hayes R.D."/>
            <person name="Keri Z."/>
            <person name="LaButti K."/>
            <person name="Lipzen A."/>
            <person name="Lombard V."/>
            <person name="Magnuson J."/>
            <person name="Maillard F."/>
            <person name="Murat C."/>
            <person name="Nolan M."/>
            <person name="Ohm R.A."/>
            <person name="Pangilinan J."/>
            <person name="Pereira M.F."/>
            <person name="Perotto S."/>
            <person name="Peter M."/>
            <person name="Pfister S."/>
            <person name="Riley R."/>
            <person name="Sitrit Y."/>
            <person name="Stielow J.B."/>
            <person name="Szollosi G."/>
            <person name="Zifcakova L."/>
            <person name="Stursova M."/>
            <person name="Spatafora J.W."/>
            <person name="Tedersoo L."/>
            <person name="Vaario L.M."/>
            <person name="Yamada A."/>
            <person name="Yan M."/>
            <person name="Wang P."/>
            <person name="Xu J."/>
            <person name="Bruns T."/>
            <person name="Baldrian P."/>
            <person name="Vilgalys R."/>
            <person name="Dunand C."/>
            <person name="Henrissat B."/>
            <person name="Grigoriev I.V."/>
            <person name="Hibbett D."/>
            <person name="Nagy L.G."/>
            <person name="Martin F.M."/>
        </authorList>
    </citation>
    <scope>NUCLEOTIDE SEQUENCE</scope>
    <source>
        <strain evidence="1">UP504</strain>
    </source>
</reference>
<gene>
    <name evidence="1" type="ORF">BS47DRAFT_244766</name>
</gene>
<comment type="caution">
    <text evidence="1">The sequence shown here is derived from an EMBL/GenBank/DDBJ whole genome shotgun (WGS) entry which is preliminary data.</text>
</comment>
<organism evidence="1 2">
    <name type="scientific">Hydnum rufescens UP504</name>
    <dbReference type="NCBI Taxonomy" id="1448309"/>
    <lineage>
        <taxon>Eukaryota</taxon>
        <taxon>Fungi</taxon>
        <taxon>Dikarya</taxon>
        <taxon>Basidiomycota</taxon>
        <taxon>Agaricomycotina</taxon>
        <taxon>Agaricomycetes</taxon>
        <taxon>Cantharellales</taxon>
        <taxon>Hydnaceae</taxon>
        <taxon>Hydnum</taxon>
    </lineage>
</organism>
<accession>A0A9P6ALX7</accession>
<keyword evidence="2" id="KW-1185">Reference proteome</keyword>
<dbReference type="Proteomes" id="UP000886523">
    <property type="component" value="Unassembled WGS sequence"/>
</dbReference>
<evidence type="ECO:0000313" key="1">
    <source>
        <dbReference type="EMBL" id="KAF9508218.1"/>
    </source>
</evidence>
<dbReference type="EMBL" id="MU129063">
    <property type="protein sequence ID" value="KAF9508218.1"/>
    <property type="molecule type" value="Genomic_DNA"/>
</dbReference>